<evidence type="ECO:0000256" key="1">
    <source>
        <dbReference type="SAM" id="MobiDB-lite"/>
    </source>
</evidence>
<dbReference type="Proteomes" id="UP000030752">
    <property type="component" value="Unassembled WGS sequence"/>
</dbReference>
<evidence type="ECO:0000313" key="2">
    <source>
        <dbReference type="EMBL" id="ETN41739.1"/>
    </source>
</evidence>
<dbReference type="PANTHER" id="PTHR38846">
    <property type="entry name" value="C3H1-TYPE DOMAIN-CONTAINING PROTEIN"/>
    <property type="match status" value="1"/>
</dbReference>
<evidence type="ECO:0000313" key="3">
    <source>
        <dbReference type="Proteomes" id="UP000030752"/>
    </source>
</evidence>
<dbReference type="OrthoDB" id="6105938at2759"/>
<reference evidence="2 3" key="1">
    <citation type="submission" date="2013-03" db="EMBL/GenBank/DDBJ databases">
        <title>The Genome Sequence of Phialophora europaea CBS 101466.</title>
        <authorList>
            <consortium name="The Broad Institute Genomics Platform"/>
            <person name="Cuomo C."/>
            <person name="de Hoog S."/>
            <person name="Gorbushina A."/>
            <person name="Walker B."/>
            <person name="Young S.K."/>
            <person name="Zeng Q."/>
            <person name="Gargeya S."/>
            <person name="Fitzgerald M."/>
            <person name="Haas B."/>
            <person name="Abouelleil A."/>
            <person name="Allen A.W."/>
            <person name="Alvarado L."/>
            <person name="Arachchi H.M."/>
            <person name="Berlin A.M."/>
            <person name="Chapman S.B."/>
            <person name="Gainer-Dewar J."/>
            <person name="Goldberg J."/>
            <person name="Griggs A."/>
            <person name="Gujja S."/>
            <person name="Hansen M."/>
            <person name="Howarth C."/>
            <person name="Imamovic A."/>
            <person name="Ireland A."/>
            <person name="Larimer J."/>
            <person name="McCowan C."/>
            <person name="Murphy C."/>
            <person name="Pearson M."/>
            <person name="Poon T.W."/>
            <person name="Priest M."/>
            <person name="Roberts A."/>
            <person name="Saif S."/>
            <person name="Shea T."/>
            <person name="Sisk P."/>
            <person name="Sykes S."/>
            <person name="Wortman J."/>
            <person name="Nusbaum C."/>
            <person name="Birren B."/>
        </authorList>
    </citation>
    <scope>NUCLEOTIDE SEQUENCE [LARGE SCALE GENOMIC DNA]</scope>
    <source>
        <strain evidence="2 3">CBS 101466</strain>
    </source>
</reference>
<feature type="region of interest" description="Disordered" evidence="1">
    <location>
        <begin position="166"/>
        <end position="188"/>
    </location>
</feature>
<accession>W2S194</accession>
<dbReference type="VEuPathDB" id="FungiDB:HMPREF1541_03676"/>
<dbReference type="STRING" id="1220924.W2S194"/>
<dbReference type="eggNOG" id="ENOG502SFXF">
    <property type="taxonomic scope" value="Eukaryota"/>
</dbReference>
<keyword evidence="3" id="KW-1185">Reference proteome</keyword>
<dbReference type="HOGENOM" id="CLU_053382_2_2_1"/>
<dbReference type="AlphaFoldDB" id="W2S194"/>
<dbReference type="EMBL" id="KB822719">
    <property type="protein sequence ID" value="ETN41739.1"/>
    <property type="molecule type" value="Genomic_DNA"/>
</dbReference>
<sequence length="188" mass="21373">MDEIDGFFSSYPEFDYDRSASSPREFYRMCDQFGWRKDKDGLYPREGQTAHAEFRKAMVRGFNSGFGVDVNSPAAWESMCHLLRISPVPDTLQGMRDAVKSIYVNLSDLLDGRRSGTRIRTFDTREELAAYTIREGRIFPKKEAYAGGILRYLLREITGTYEVRRADATRGGRGRSGRGRGSGGKKKQ</sequence>
<dbReference type="InParanoid" id="W2S194"/>
<dbReference type="RefSeq" id="XP_008716248.1">
    <property type="nucleotide sequence ID" value="XM_008718026.1"/>
</dbReference>
<gene>
    <name evidence="2" type="ORF">HMPREF1541_03676</name>
</gene>
<protein>
    <submittedName>
        <fullName evidence="2">Uncharacterized protein</fullName>
    </submittedName>
</protein>
<name>W2S194_CYPE1</name>
<dbReference type="GeneID" id="19971015"/>
<organism evidence="2 3">
    <name type="scientific">Cyphellophora europaea (strain CBS 101466)</name>
    <name type="common">Phialophora europaea</name>
    <dbReference type="NCBI Taxonomy" id="1220924"/>
    <lineage>
        <taxon>Eukaryota</taxon>
        <taxon>Fungi</taxon>
        <taxon>Dikarya</taxon>
        <taxon>Ascomycota</taxon>
        <taxon>Pezizomycotina</taxon>
        <taxon>Eurotiomycetes</taxon>
        <taxon>Chaetothyriomycetidae</taxon>
        <taxon>Chaetothyriales</taxon>
        <taxon>Cyphellophoraceae</taxon>
        <taxon>Cyphellophora</taxon>
    </lineage>
</organism>
<feature type="compositionally biased region" description="Basic residues" evidence="1">
    <location>
        <begin position="172"/>
        <end position="188"/>
    </location>
</feature>
<dbReference type="PANTHER" id="PTHR38846:SF1">
    <property type="entry name" value="C3H1-TYPE DOMAIN-CONTAINING PROTEIN"/>
    <property type="match status" value="1"/>
</dbReference>
<proteinExistence type="predicted"/>